<evidence type="ECO:0000256" key="2">
    <source>
        <dbReference type="ARBA" id="ARBA00022692"/>
    </source>
</evidence>
<reference evidence="8 9" key="1">
    <citation type="submission" date="2009-08" db="EMBL/GenBank/DDBJ databases">
        <title>The Genome Sequence of Spizellomyces punctatus strain DAOM BR117.</title>
        <authorList>
            <consortium name="The Broad Institute Genome Sequencing Platform"/>
            <person name="Russ C."/>
            <person name="Cuomo C."/>
            <person name="Shea T."/>
            <person name="Young S.K."/>
            <person name="Zeng Q."/>
            <person name="Koehrsen M."/>
            <person name="Haas B."/>
            <person name="Borodovsky M."/>
            <person name="Guigo R."/>
            <person name="Alvarado L."/>
            <person name="Berlin A."/>
            <person name="Bochicchio J."/>
            <person name="Borenstein D."/>
            <person name="Chapman S."/>
            <person name="Chen Z."/>
            <person name="Engels R."/>
            <person name="Freedman E."/>
            <person name="Gellesch M."/>
            <person name="Goldberg J."/>
            <person name="Griggs A."/>
            <person name="Gujja S."/>
            <person name="Heiman D."/>
            <person name="Hepburn T."/>
            <person name="Howarth C."/>
            <person name="Jen D."/>
            <person name="Larson L."/>
            <person name="Lewis B."/>
            <person name="Mehta T."/>
            <person name="Park D."/>
            <person name="Pearson M."/>
            <person name="Roberts A."/>
            <person name="Saif S."/>
            <person name="Shenoy N."/>
            <person name="Sisk P."/>
            <person name="Stolte C."/>
            <person name="Sykes S."/>
            <person name="Thomson T."/>
            <person name="Walk T."/>
            <person name="White J."/>
            <person name="Yandava C."/>
            <person name="Burger G."/>
            <person name="Gray M.W."/>
            <person name="Holland P.W.H."/>
            <person name="King N."/>
            <person name="Lang F.B.F."/>
            <person name="Roger A.J."/>
            <person name="Ruiz-Trillo I."/>
            <person name="Lander E."/>
            <person name="Nusbaum C."/>
        </authorList>
    </citation>
    <scope>NUCLEOTIDE SEQUENCE [LARGE SCALE GENOMIC DNA]</scope>
    <source>
        <strain evidence="8 9">DAOM BR117</strain>
    </source>
</reference>
<dbReference type="EMBL" id="KQ257453">
    <property type="protein sequence ID" value="KND02439.1"/>
    <property type="molecule type" value="Genomic_DNA"/>
</dbReference>
<evidence type="ECO:0000256" key="1">
    <source>
        <dbReference type="ARBA" id="ARBA00004141"/>
    </source>
</evidence>
<evidence type="ECO:0000256" key="3">
    <source>
        <dbReference type="ARBA" id="ARBA00022989"/>
    </source>
</evidence>
<feature type="transmembrane region" description="Helical" evidence="6">
    <location>
        <begin position="211"/>
        <end position="230"/>
    </location>
</feature>
<keyword evidence="4 6" id="KW-0472">Membrane</keyword>
<dbReference type="eggNOG" id="KOG4505">
    <property type="taxonomic scope" value="Eukaryota"/>
</dbReference>
<feature type="transmembrane region" description="Helical" evidence="6">
    <location>
        <begin position="108"/>
        <end position="131"/>
    </location>
</feature>
<feature type="transmembrane region" description="Helical" evidence="6">
    <location>
        <begin position="303"/>
        <end position="324"/>
    </location>
</feature>
<keyword evidence="2 6" id="KW-0812">Transmembrane</keyword>
<feature type="transmembrane region" description="Helical" evidence="6">
    <location>
        <begin position="46"/>
        <end position="64"/>
    </location>
</feature>
<protein>
    <recommendedName>
        <fullName evidence="7">Cation/H+ exchanger transmembrane domain-containing protein</fullName>
    </recommendedName>
</protein>
<dbReference type="VEuPathDB" id="FungiDB:SPPG_09069"/>
<dbReference type="Pfam" id="PF00999">
    <property type="entry name" value="Na_H_Exchanger"/>
    <property type="match status" value="1"/>
</dbReference>
<feature type="region of interest" description="Disordered" evidence="5">
    <location>
        <begin position="546"/>
        <end position="586"/>
    </location>
</feature>
<dbReference type="FunCoup" id="A0A0L0HNP2">
    <property type="interactions" value="56"/>
</dbReference>
<organism evidence="8 9">
    <name type="scientific">Spizellomyces punctatus (strain DAOM BR117)</name>
    <dbReference type="NCBI Taxonomy" id="645134"/>
    <lineage>
        <taxon>Eukaryota</taxon>
        <taxon>Fungi</taxon>
        <taxon>Fungi incertae sedis</taxon>
        <taxon>Chytridiomycota</taxon>
        <taxon>Chytridiomycota incertae sedis</taxon>
        <taxon>Chytridiomycetes</taxon>
        <taxon>Spizellomycetales</taxon>
        <taxon>Spizellomycetaceae</taxon>
        <taxon>Spizellomyces</taxon>
    </lineage>
</organism>
<dbReference type="Proteomes" id="UP000053201">
    <property type="component" value="Unassembled WGS sequence"/>
</dbReference>
<dbReference type="STRING" id="645134.A0A0L0HNP2"/>
<dbReference type="GO" id="GO:0120029">
    <property type="term" value="P:proton export across plasma membrane"/>
    <property type="evidence" value="ECO:0007669"/>
    <property type="project" value="InterPro"/>
</dbReference>
<proteinExistence type="predicted"/>
<dbReference type="GO" id="GO:0042391">
    <property type="term" value="P:regulation of membrane potential"/>
    <property type="evidence" value="ECO:0007669"/>
    <property type="project" value="InterPro"/>
</dbReference>
<feature type="transmembrane region" description="Helical" evidence="6">
    <location>
        <begin position="16"/>
        <end position="37"/>
    </location>
</feature>
<dbReference type="GO" id="GO:0036376">
    <property type="term" value="P:sodium ion export across plasma membrane"/>
    <property type="evidence" value="ECO:0007669"/>
    <property type="project" value="InterPro"/>
</dbReference>
<feature type="transmembrane region" description="Helical" evidence="6">
    <location>
        <begin position="364"/>
        <end position="382"/>
    </location>
</feature>
<accession>A0A0L0HNP2</accession>
<feature type="transmembrane region" description="Helical" evidence="6">
    <location>
        <begin position="76"/>
        <end position="96"/>
    </location>
</feature>
<dbReference type="PANTHER" id="PTHR31382">
    <property type="entry name" value="NA(+)/H(+) ANTIPORTER"/>
    <property type="match status" value="1"/>
</dbReference>
<feature type="domain" description="Cation/H+ exchanger transmembrane" evidence="7">
    <location>
        <begin position="32"/>
        <end position="413"/>
    </location>
</feature>
<dbReference type="RefSeq" id="XP_016610478.1">
    <property type="nucleotide sequence ID" value="XM_016757223.1"/>
</dbReference>
<feature type="transmembrane region" description="Helical" evidence="6">
    <location>
        <begin position="394"/>
        <end position="415"/>
    </location>
</feature>
<name>A0A0L0HNP2_SPIPD</name>
<dbReference type="Gene3D" id="1.20.1530.20">
    <property type="match status" value="1"/>
</dbReference>
<comment type="subcellular location">
    <subcellularLocation>
        <location evidence="1">Membrane</location>
        <topology evidence="1">Multi-pass membrane protein</topology>
    </subcellularLocation>
</comment>
<feature type="transmembrane region" description="Helical" evidence="6">
    <location>
        <begin position="331"/>
        <end position="352"/>
    </location>
</feature>
<dbReference type="GO" id="GO:0015385">
    <property type="term" value="F:sodium:proton antiporter activity"/>
    <property type="evidence" value="ECO:0007669"/>
    <property type="project" value="InterPro"/>
</dbReference>
<evidence type="ECO:0000256" key="4">
    <source>
        <dbReference type="ARBA" id="ARBA00023136"/>
    </source>
</evidence>
<dbReference type="OrthoDB" id="2190219at2759"/>
<keyword evidence="3 6" id="KW-1133">Transmembrane helix</keyword>
<keyword evidence="9" id="KW-1185">Reference proteome</keyword>
<feature type="transmembrane region" description="Helical" evidence="6">
    <location>
        <begin position="251"/>
        <end position="283"/>
    </location>
</feature>
<dbReference type="OMA" id="FFGIRGI"/>
<evidence type="ECO:0000313" key="9">
    <source>
        <dbReference type="Proteomes" id="UP000053201"/>
    </source>
</evidence>
<sequence>MAEHQLHWFTAGTNDVHAVSALIGGFILIFGFVSLIVKERLYLSESLVATIVGIIIGPVGINLLDPYLWAGEIQNITLAFTEFAIAIQVMTAAVGLPRKFWKTQWPSLAVLYGPVIIWMWLVVALLIWLILRVDWTHAMILAACTAPTDPILANSIVAGRFAEKYISVPIRELLSGESAANDGLALPFFKLGILLLQYPRGKAWGTWFYRVWLYEVGVGVLFGAVVGYLAKAALRFSEKRNYIDKRSFLSVEIALATFILGMSAMFDLASFLAVFMAGLVFAWDGWFTEETEEAHVQEVVDNLINLTFFIYFGTIIPWATFTTLLSLPRLILLAITLLALRRLPVVLALHVFMRPPLYTIRDALLVGHFGPLGVGAVWYMAYAHKQGVFTEQHVSVIMFLVFCSVVVYGITAPLMHGMIRTLSVVRVYSGRTLSAGGDRGVAAWPSGVPMSVTAISGPIIPPSEQLDVAAHQGPNDSANTITTTPDDSPAPPGILIVKPTSTTTSSTPSTPTADKFTGLTPNGNGIHIPPPSDPAIVIHETIHIDTPASSRPSTPGPRQGELGIPPGAPQDLRIASDDEGAELDESGHLVDVGVRFRRFDTR</sequence>
<dbReference type="GO" id="GO:0005886">
    <property type="term" value="C:plasma membrane"/>
    <property type="evidence" value="ECO:0007669"/>
    <property type="project" value="InterPro"/>
</dbReference>
<dbReference type="PANTHER" id="PTHR31382:SF1">
    <property type="entry name" value="SODIUM ION_PROTON EXCHANGER (EUROFUNG)"/>
    <property type="match status" value="1"/>
</dbReference>
<dbReference type="InParanoid" id="A0A0L0HNP2"/>
<dbReference type="InterPro" id="IPR038770">
    <property type="entry name" value="Na+/solute_symporter_sf"/>
</dbReference>
<dbReference type="InterPro" id="IPR006153">
    <property type="entry name" value="Cation/H_exchanger_TM"/>
</dbReference>
<gene>
    <name evidence="8" type="ORF">SPPG_09069</name>
</gene>
<dbReference type="AlphaFoldDB" id="A0A0L0HNP2"/>
<evidence type="ECO:0000313" key="8">
    <source>
        <dbReference type="EMBL" id="KND02439.1"/>
    </source>
</evidence>
<evidence type="ECO:0000259" key="7">
    <source>
        <dbReference type="Pfam" id="PF00999"/>
    </source>
</evidence>
<evidence type="ECO:0000256" key="5">
    <source>
        <dbReference type="SAM" id="MobiDB-lite"/>
    </source>
</evidence>
<dbReference type="GeneID" id="27692194"/>
<dbReference type="InterPro" id="IPR004712">
    <property type="entry name" value="Na+/H+_antiporter_fungi"/>
</dbReference>
<evidence type="ECO:0000256" key="6">
    <source>
        <dbReference type="SAM" id="Phobius"/>
    </source>
</evidence>